<dbReference type="GO" id="GO:0017136">
    <property type="term" value="F:histone deacetylase activity, NAD-dependent"/>
    <property type="evidence" value="ECO:0007669"/>
    <property type="project" value="TreeGrafter"/>
</dbReference>
<organism evidence="6 7">
    <name type="scientific">Eikenella corrodens</name>
    <dbReference type="NCBI Taxonomy" id="539"/>
    <lineage>
        <taxon>Bacteria</taxon>
        <taxon>Pseudomonadati</taxon>
        <taxon>Pseudomonadota</taxon>
        <taxon>Betaproteobacteria</taxon>
        <taxon>Neisseriales</taxon>
        <taxon>Neisseriaceae</taxon>
        <taxon>Eikenella</taxon>
    </lineage>
</organism>
<proteinExistence type="inferred from homology"/>
<dbReference type="InterPro" id="IPR050134">
    <property type="entry name" value="NAD-dep_sirtuin_deacylases"/>
</dbReference>
<dbReference type="Gene3D" id="3.30.1600.10">
    <property type="entry name" value="SIR2/SIRT2 'Small Domain"/>
    <property type="match status" value="1"/>
</dbReference>
<dbReference type="GO" id="GO:0070403">
    <property type="term" value="F:NAD+ binding"/>
    <property type="evidence" value="ECO:0007669"/>
    <property type="project" value="UniProtKB-UniRule"/>
</dbReference>
<name>A0A1A9RCC7_EIKCO</name>
<accession>A0A1A9RCC7</accession>
<feature type="binding site" evidence="3">
    <location>
        <begin position="169"/>
        <end position="171"/>
    </location>
    <ligand>
        <name>NAD(+)</name>
        <dbReference type="ChEBI" id="CHEBI:57540"/>
    </ligand>
</feature>
<evidence type="ECO:0000256" key="4">
    <source>
        <dbReference type="PROSITE-ProRule" id="PRU00236"/>
    </source>
</evidence>
<keyword evidence="1" id="KW-0808">Transferase</keyword>
<dbReference type="GO" id="GO:0036055">
    <property type="term" value="F:protein-succinyllysine desuccinylase activity"/>
    <property type="evidence" value="ECO:0007669"/>
    <property type="project" value="UniProtKB-UniRule"/>
</dbReference>
<evidence type="ECO:0000259" key="5">
    <source>
        <dbReference type="PROSITE" id="PS50305"/>
    </source>
</evidence>
<evidence type="ECO:0000256" key="2">
    <source>
        <dbReference type="ARBA" id="ARBA00023027"/>
    </source>
</evidence>
<dbReference type="PANTHER" id="PTHR11085:SF4">
    <property type="entry name" value="NAD-DEPENDENT PROTEIN DEACYLASE"/>
    <property type="match status" value="1"/>
</dbReference>
<comment type="catalytic activity">
    <reaction evidence="3">
        <text>N(6)-acetyl-L-lysyl-[protein] + NAD(+) + H2O = 2''-O-acetyl-ADP-D-ribose + nicotinamide + L-lysyl-[protein]</text>
        <dbReference type="Rhea" id="RHEA:43636"/>
        <dbReference type="Rhea" id="RHEA-COMP:9752"/>
        <dbReference type="Rhea" id="RHEA-COMP:10731"/>
        <dbReference type="ChEBI" id="CHEBI:15377"/>
        <dbReference type="ChEBI" id="CHEBI:17154"/>
        <dbReference type="ChEBI" id="CHEBI:29969"/>
        <dbReference type="ChEBI" id="CHEBI:57540"/>
        <dbReference type="ChEBI" id="CHEBI:61930"/>
        <dbReference type="ChEBI" id="CHEBI:83767"/>
        <dbReference type="EC" id="2.3.1.286"/>
    </reaction>
</comment>
<dbReference type="Proteomes" id="UP000078003">
    <property type="component" value="Unassembled WGS sequence"/>
</dbReference>
<feature type="binding site" evidence="3">
    <location>
        <position position="211"/>
    </location>
    <ligand>
        <name>NAD(+)</name>
        <dbReference type="ChEBI" id="CHEBI:57540"/>
    </ligand>
</feature>
<dbReference type="Pfam" id="PF02146">
    <property type="entry name" value="SIR2"/>
    <property type="match status" value="1"/>
</dbReference>
<comment type="catalytic activity">
    <reaction evidence="3">
        <text>N(6)-succinyl-L-lysyl-[protein] + NAD(+) + H2O = 2''-O-succinyl-ADP-D-ribose + nicotinamide + L-lysyl-[protein]</text>
        <dbReference type="Rhea" id="RHEA:47668"/>
        <dbReference type="Rhea" id="RHEA-COMP:9752"/>
        <dbReference type="Rhea" id="RHEA-COMP:11877"/>
        <dbReference type="ChEBI" id="CHEBI:15377"/>
        <dbReference type="ChEBI" id="CHEBI:17154"/>
        <dbReference type="ChEBI" id="CHEBI:29969"/>
        <dbReference type="ChEBI" id="CHEBI:57540"/>
        <dbReference type="ChEBI" id="CHEBI:87830"/>
        <dbReference type="ChEBI" id="CHEBI:87832"/>
    </reaction>
</comment>
<dbReference type="AlphaFoldDB" id="A0A1A9RCC7"/>
<dbReference type="EMBL" id="LXSF01000012">
    <property type="protein sequence ID" value="OAM15292.1"/>
    <property type="molecule type" value="Genomic_DNA"/>
</dbReference>
<comment type="caution">
    <text evidence="3 4">Lacks conserved residue(s) required for the propagation of feature annotation.</text>
</comment>
<comment type="similarity">
    <text evidence="3">Belongs to the sirtuin family. Class III subfamily.</text>
</comment>
<keyword evidence="2 3" id="KW-0520">NAD</keyword>
<gene>
    <name evidence="3" type="primary">cobB</name>
    <name evidence="6" type="ORF">A7P85_08915</name>
</gene>
<dbReference type="InterPro" id="IPR027546">
    <property type="entry name" value="Sirtuin_class_III"/>
</dbReference>
<evidence type="ECO:0000256" key="3">
    <source>
        <dbReference type="HAMAP-Rule" id="MF_01121"/>
    </source>
</evidence>
<feature type="domain" description="Deacetylase sirtuin-type" evidence="5">
    <location>
        <begin position="1"/>
        <end position="225"/>
    </location>
</feature>
<feature type="binding site" evidence="3">
    <location>
        <begin position="86"/>
        <end position="89"/>
    </location>
    <ligand>
        <name>NAD(+)</name>
        <dbReference type="ChEBI" id="CHEBI:57540"/>
    </ligand>
</feature>
<dbReference type="EC" id="2.3.1.286" evidence="3"/>
<comment type="function">
    <text evidence="3">NAD-dependent lysine deacetylase and desuccinylase that specifically removes acetyl and succinyl groups on target proteins. Modulates the activities of several proteins which are inactive in their acylated form.</text>
</comment>
<dbReference type="GO" id="GO:0005737">
    <property type="term" value="C:cytoplasm"/>
    <property type="evidence" value="ECO:0007669"/>
    <property type="project" value="UniProtKB-SubCell"/>
</dbReference>
<feature type="binding site" evidence="3">
    <location>
        <position position="53"/>
    </location>
    <ligand>
        <name>substrate</name>
    </ligand>
</feature>
<comment type="caution">
    <text evidence="6">The sequence shown here is derived from an EMBL/GenBank/DDBJ whole genome shotgun (WGS) entry which is preliminary data.</text>
</comment>
<feature type="active site" description="Proton acceptor" evidence="3">
    <location>
        <position position="104"/>
    </location>
</feature>
<feature type="binding site" evidence="3">
    <location>
        <position position="56"/>
    </location>
    <ligand>
        <name>substrate</name>
    </ligand>
</feature>
<dbReference type="Gene3D" id="3.40.50.1220">
    <property type="entry name" value="TPP-binding domain"/>
    <property type="match status" value="1"/>
</dbReference>
<dbReference type="GO" id="GO:0036054">
    <property type="term" value="F:protein-malonyllysine demalonylase activity"/>
    <property type="evidence" value="ECO:0007669"/>
    <property type="project" value="InterPro"/>
</dbReference>
<dbReference type="InterPro" id="IPR026590">
    <property type="entry name" value="Ssirtuin_cat_dom"/>
</dbReference>
<dbReference type="HAMAP" id="MF_01121">
    <property type="entry name" value="Sirtuin_ClassIII"/>
    <property type="match status" value="1"/>
</dbReference>
<keyword evidence="3" id="KW-0963">Cytoplasm</keyword>
<dbReference type="InterPro" id="IPR026591">
    <property type="entry name" value="Sirtuin_cat_small_dom_sf"/>
</dbReference>
<feature type="binding site" evidence="3">
    <location>
        <begin position="9"/>
        <end position="28"/>
    </location>
    <ligand>
        <name>NAD(+)</name>
        <dbReference type="ChEBI" id="CHEBI:57540"/>
    </ligand>
</feature>
<reference evidence="7" key="1">
    <citation type="submission" date="2016-05" db="EMBL/GenBank/DDBJ databases">
        <title>Draft genome of Corynebacterium afermentans subsp. afermentans LCDC 88199T.</title>
        <authorList>
            <person name="Bernier A.-M."/>
            <person name="Bernard K."/>
        </authorList>
    </citation>
    <scope>NUCLEOTIDE SEQUENCE [LARGE SCALE GENOMIC DNA]</scope>
    <source>
        <strain evidence="7">NML01-0328</strain>
    </source>
</reference>
<sequence length="229" mass="25441">MQKIVVLTGAGISADSGLRTFRDTDGLWEGYKVEEVCTPEAFARNPQLVIDFYNERRRQARAAEPNAAHRALAELEKYYQVQIVTQNVDDLHERAGSSNVLHLHGELNKARSSADENYVVEWTGDQSINDTDPQGYPMRPHIVWFGEAVPLIETAAQWVSQADKVLVVGTSMQVYPAAGLVEYAPYEAERYLVDPRPPKGLANISVIEAKAKDGVPPLVEKLIAQAARR</sequence>
<evidence type="ECO:0000313" key="7">
    <source>
        <dbReference type="Proteomes" id="UP000078003"/>
    </source>
</evidence>
<dbReference type="RefSeq" id="WP_064104705.1">
    <property type="nucleotide sequence ID" value="NZ_LXSF01000012.1"/>
</dbReference>
<dbReference type="PROSITE" id="PS50305">
    <property type="entry name" value="SIRTUIN"/>
    <property type="match status" value="1"/>
</dbReference>
<dbReference type="InterPro" id="IPR029035">
    <property type="entry name" value="DHS-like_NAD/FAD-binding_dom"/>
</dbReference>
<dbReference type="PANTHER" id="PTHR11085">
    <property type="entry name" value="NAD-DEPENDENT PROTEIN DEACYLASE SIRTUIN-5, MITOCHONDRIAL-RELATED"/>
    <property type="match status" value="1"/>
</dbReference>
<protein>
    <recommendedName>
        <fullName evidence="3">NAD-dependent protein deacylase</fullName>
        <ecNumber evidence="3">2.3.1.286</ecNumber>
    </recommendedName>
    <alternativeName>
        <fullName evidence="3">Regulatory protein SIR2 homolog</fullName>
    </alternativeName>
</protein>
<dbReference type="CDD" id="cd01412">
    <property type="entry name" value="SIRT5_Af1_CobB"/>
    <property type="match status" value="1"/>
</dbReference>
<comment type="subcellular location">
    <subcellularLocation>
        <location evidence="3">Cytoplasm</location>
    </subcellularLocation>
</comment>
<comment type="domain">
    <text evidence="3">2 residues (Tyr-53 and Arg-56) present in a large hydrophobic pocket are probably involved in substrate specificity. They are important for desuccinylation activity, but dispensable for deacetylation activity.</text>
</comment>
<dbReference type="InterPro" id="IPR003000">
    <property type="entry name" value="Sirtuin"/>
</dbReference>
<evidence type="ECO:0000256" key="1">
    <source>
        <dbReference type="ARBA" id="ARBA00022679"/>
    </source>
</evidence>
<dbReference type="SUPFAM" id="SSF52467">
    <property type="entry name" value="DHS-like NAD/FAD-binding domain"/>
    <property type="match status" value="1"/>
</dbReference>
<evidence type="ECO:0000313" key="6">
    <source>
        <dbReference type="EMBL" id="OAM15292.1"/>
    </source>
</evidence>